<sequence length="340" mass="38692">MALFAPEVNYCYVSSDVYYSCMHHALSTEVEEVMGLLIGWKDDEKNTCYITNSLPLKRLDKRKDRVEISPEVLSDSITICDNLNAEINTAHEKSKISAPHAPYRNPFSSSLGDGFSLPSTTTRNIIEPKNLHAIGWYHSHPHITVYPSDVDLRTQDSFQSMVDKMWFGLIFGVYNNEEPTKTNHLQLIAFQTIMHNGRMVQSLIPVIVDPHLSPVTYSICNNKPDSNGVLQRVSLDVETKKILDCLHAPVVPNHKTLENLRDSFLLLADEEKLEYEKARQEAANDNNMKNDVLSSTSRLWNCQLSYVYSKNIWKVISMLAEPMYVVLDQVQKAVEKNTSI</sequence>
<dbReference type="WBParaSite" id="nRc.2.0.1.t24632-RA">
    <property type="protein sequence ID" value="nRc.2.0.1.t24632-RA"/>
    <property type="gene ID" value="nRc.2.0.1.g24632"/>
</dbReference>
<dbReference type="GO" id="GO:0008237">
    <property type="term" value="F:metallopeptidase activity"/>
    <property type="evidence" value="ECO:0007669"/>
    <property type="project" value="InterPro"/>
</dbReference>
<dbReference type="SUPFAM" id="SSF102712">
    <property type="entry name" value="JAB1/MPN domain"/>
    <property type="match status" value="1"/>
</dbReference>
<evidence type="ECO:0000313" key="3">
    <source>
        <dbReference type="WBParaSite" id="nRc.2.0.1.t24632-RA"/>
    </source>
</evidence>
<evidence type="ECO:0000313" key="2">
    <source>
        <dbReference type="Proteomes" id="UP000887565"/>
    </source>
</evidence>
<dbReference type="PANTHER" id="PTHR10410">
    <property type="entry name" value="EUKARYOTIC TRANSLATION INITIATION FACTOR 3 -RELATED"/>
    <property type="match status" value="1"/>
</dbReference>
<dbReference type="InterPro" id="IPR037518">
    <property type="entry name" value="MPN"/>
</dbReference>
<dbReference type="InterPro" id="IPR050242">
    <property type="entry name" value="JAMM_MPN+_peptidase_M67A"/>
</dbReference>
<keyword evidence="2" id="KW-1185">Reference proteome</keyword>
<name>A0A915JGB7_ROMCU</name>
<dbReference type="SMART" id="SM00232">
    <property type="entry name" value="JAB_MPN"/>
    <property type="match status" value="1"/>
</dbReference>
<dbReference type="Pfam" id="PF01398">
    <property type="entry name" value="JAB"/>
    <property type="match status" value="1"/>
</dbReference>
<protein>
    <submittedName>
        <fullName evidence="3">MPN domain-containing protein</fullName>
    </submittedName>
</protein>
<dbReference type="Gene3D" id="3.40.140.10">
    <property type="entry name" value="Cytidine Deaminase, domain 2"/>
    <property type="match status" value="1"/>
</dbReference>
<accession>A0A915JGB7</accession>
<organism evidence="2 3">
    <name type="scientific">Romanomermis culicivorax</name>
    <name type="common">Nematode worm</name>
    <dbReference type="NCBI Taxonomy" id="13658"/>
    <lineage>
        <taxon>Eukaryota</taxon>
        <taxon>Metazoa</taxon>
        <taxon>Ecdysozoa</taxon>
        <taxon>Nematoda</taxon>
        <taxon>Enoplea</taxon>
        <taxon>Dorylaimia</taxon>
        <taxon>Mermithida</taxon>
        <taxon>Mermithoidea</taxon>
        <taxon>Mermithidae</taxon>
        <taxon>Romanomermis</taxon>
    </lineage>
</organism>
<feature type="domain" description="MPN" evidence="1">
    <location>
        <begin position="11"/>
        <end position="196"/>
    </location>
</feature>
<evidence type="ECO:0000259" key="1">
    <source>
        <dbReference type="PROSITE" id="PS50249"/>
    </source>
</evidence>
<dbReference type="PROSITE" id="PS50249">
    <property type="entry name" value="MPN"/>
    <property type="match status" value="1"/>
</dbReference>
<dbReference type="Proteomes" id="UP000887565">
    <property type="component" value="Unplaced"/>
</dbReference>
<proteinExistence type="predicted"/>
<dbReference type="InterPro" id="IPR000555">
    <property type="entry name" value="JAMM/MPN+_dom"/>
</dbReference>
<reference evidence="3" key="1">
    <citation type="submission" date="2022-11" db="UniProtKB">
        <authorList>
            <consortium name="WormBaseParasite"/>
        </authorList>
    </citation>
    <scope>IDENTIFICATION</scope>
</reference>
<dbReference type="AlphaFoldDB" id="A0A915JGB7"/>